<accession>A0A3M7PYY4</accession>
<gene>
    <name evidence="2" type="ORF">BpHYR1_017012</name>
</gene>
<keyword evidence="1" id="KW-0472">Membrane</keyword>
<evidence type="ECO:0000256" key="1">
    <source>
        <dbReference type="SAM" id="Phobius"/>
    </source>
</evidence>
<comment type="caution">
    <text evidence="2">The sequence shown here is derived from an EMBL/GenBank/DDBJ whole genome shotgun (WGS) entry which is preliminary data.</text>
</comment>
<keyword evidence="1" id="KW-1133">Transmembrane helix</keyword>
<organism evidence="2 3">
    <name type="scientific">Brachionus plicatilis</name>
    <name type="common">Marine rotifer</name>
    <name type="synonym">Brachionus muelleri</name>
    <dbReference type="NCBI Taxonomy" id="10195"/>
    <lineage>
        <taxon>Eukaryota</taxon>
        <taxon>Metazoa</taxon>
        <taxon>Spiralia</taxon>
        <taxon>Gnathifera</taxon>
        <taxon>Rotifera</taxon>
        <taxon>Eurotatoria</taxon>
        <taxon>Monogononta</taxon>
        <taxon>Pseudotrocha</taxon>
        <taxon>Ploima</taxon>
        <taxon>Brachionidae</taxon>
        <taxon>Brachionus</taxon>
    </lineage>
</organism>
<evidence type="ECO:0000313" key="2">
    <source>
        <dbReference type="EMBL" id="RNA03985.1"/>
    </source>
</evidence>
<protein>
    <recommendedName>
        <fullName evidence="4">Transmembrane protein</fullName>
    </recommendedName>
</protein>
<feature type="transmembrane region" description="Helical" evidence="1">
    <location>
        <begin position="21"/>
        <end position="43"/>
    </location>
</feature>
<dbReference type="Proteomes" id="UP000276133">
    <property type="component" value="Unassembled WGS sequence"/>
</dbReference>
<dbReference type="EMBL" id="REGN01008276">
    <property type="protein sequence ID" value="RNA03985.1"/>
    <property type="molecule type" value="Genomic_DNA"/>
</dbReference>
<reference evidence="2 3" key="1">
    <citation type="journal article" date="2018" name="Sci. Rep.">
        <title>Genomic signatures of local adaptation to the degree of environmental predictability in rotifers.</title>
        <authorList>
            <person name="Franch-Gras L."/>
            <person name="Hahn C."/>
            <person name="Garcia-Roger E.M."/>
            <person name="Carmona M.J."/>
            <person name="Serra M."/>
            <person name="Gomez A."/>
        </authorList>
    </citation>
    <scope>NUCLEOTIDE SEQUENCE [LARGE SCALE GENOMIC DNA]</scope>
    <source>
        <strain evidence="2">HYR1</strain>
    </source>
</reference>
<dbReference type="AlphaFoldDB" id="A0A3M7PYY4"/>
<evidence type="ECO:0000313" key="3">
    <source>
        <dbReference type="Proteomes" id="UP000276133"/>
    </source>
</evidence>
<sequence length="153" mass="17909">MKKRPLNKEKDGQNFVNFTQFKTLVLVVKMLASLLVSLCWYSSLDINTLTFSDSAFSSKNNLLKIIIIRNFQNKNFKIVLYCILISEKLLSIQLDIKSESIAICDQLVTYLENSQSYYLKLISLLRNIVITWSFFDVDIFKNNKKFNIIFEQN</sequence>
<keyword evidence="3" id="KW-1185">Reference proteome</keyword>
<proteinExistence type="predicted"/>
<evidence type="ECO:0008006" key="4">
    <source>
        <dbReference type="Google" id="ProtNLM"/>
    </source>
</evidence>
<keyword evidence="1" id="KW-0812">Transmembrane</keyword>
<name>A0A3M7PYY4_BRAPC</name>